<organism evidence="1 2">
    <name type="scientific">Rhodocytophaga aerolata</name>
    <dbReference type="NCBI Taxonomy" id="455078"/>
    <lineage>
        <taxon>Bacteria</taxon>
        <taxon>Pseudomonadati</taxon>
        <taxon>Bacteroidota</taxon>
        <taxon>Cytophagia</taxon>
        <taxon>Cytophagales</taxon>
        <taxon>Rhodocytophagaceae</taxon>
        <taxon>Rhodocytophaga</taxon>
    </lineage>
</organism>
<dbReference type="Proteomes" id="UP001168528">
    <property type="component" value="Unassembled WGS sequence"/>
</dbReference>
<dbReference type="EMBL" id="JAUKPO010000111">
    <property type="protein sequence ID" value="MDO1451886.1"/>
    <property type="molecule type" value="Genomic_DNA"/>
</dbReference>
<accession>A0ABT8RJB9</accession>
<evidence type="ECO:0000313" key="1">
    <source>
        <dbReference type="EMBL" id="MDO1451886.1"/>
    </source>
</evidence>
<dbReference type="RefSeq" id="WP_302042681.1">
    <property type="nucleotide sequence ID" value="NZ_JAUKPO010000111.1"/>
</dbReference>
<proteinExistence type="predicted"/>
<sequence>MKYLLLFALNWFSIHACLQAQHRQKYIVHTGEIVTQVIPAAERMHYGQFKPARVIYHNGQTASLMLNYSYLPGEMHFIGPKGDTLAMVDDPLVKSIQVGEDVFYYLPRTGYLLALSDTYPVKPVEKQIIKIIKGEPSSGYQGASQVVSPIFNTGDSQGTVAERYVGPKPSNEQLYYQPVPNLVLLSRQVSFYLMDKNQRFYEAKKSNLFKLFPGYHRPIKQYIQEQSINFKSKQDLIQVIQYCSQLQRKHPAEQ</sequence>
<keyword evidence="2" id="KW-1185">Reference proteome</keyword>
<name>A0ABT8RJB9_9BACT</name>
<gene>
    <name evidence="1" type="ORF">Q0590_36795</name>
</gene>
<evidence type="ECO:0000313" key="2">
    <source>
        <dbReference type="Proteomes" id="UP001168528"/>
    </source>
</evidence>
<reference evidence="1" key="1">
    <citation type="submission" date="2023-07" db="EMBL/GenBank/DDBJ databases">
        <title>The genome sequence of Rhodocytophaga aerolata KACC 12507.</title>
        <authorList>
            <person name="Zhang X."/>
        </authorList>
    </citation>
    <scope>NUCLEOTIDE SEQUENCE</scope>
    <source>
        <strain evidence="1">KACC 12507</strain>
    </source>
</reference>
<evidence type="ECO:0008006" key="3">
    <source>
        <dbReference type="Google" id="ProtNLM"/>
    </source>
</evidence>
<protein>
    <recommendedName>
        <fullName evidence="3">DUF4384 domain-containing protein</fullName>
    </recommendedName>
</protein>
<comment type="caution">
    <text evidence="1">The sequence shown here is derived from an EMBL/GenBank/DDBJ whole genome shotgun (WGS) entry which is preliminary data.</text>
</comment>